<reference evidence="4 5" key="1">
    <citation type="submission" date="2019-03" db="EMBL/GenBank/DDBJ databases">
        <title>Genomic Encyclopedia of Archaeal and Bacterial Type Strains, Phase II (KMG-II): from individual species to whole genera.</title>
        <authorList>
            <person name="Goeker M."/>
        </authorList>
    </citation>
    <scope>NUCLEOTIDE SEQUENCE [LARGE SCALE GENOMIC DNA]</scope>
    <source>
        <strain evidence="4 5">DSM 19034</strain>
    </source>
</reference>
<dbReference type="SUPFAM" id="SSF53756">
    <property type="entry name" value="UDP-Glycosyltransferase/glycogen phosphorylase"/>
    <property type="match status" value="1"/>
</dbReference>
<gene>
    <name evidence="4" type="ORF">CLV32_4645</name>
</gene>
<dbReference type="GO" id="GO:0016757">
    <property type="term" value="F:glycosyltransferase activity"/>
    <property type="evidence" value="ECO:0007669"/>
    <property type="project" value="InterPro"/>
</dbReference>
<feature type="domain" description="Glycosyl transferase family 1" evidence="2">
    <location>
        <begin position="203"/>
        <end position="366"/>
    </location>
</feature>
<feature type="domain" description="Glycosyltransferase subfamily 4-like N-terminal" evidence="3">
    <location>
        <begin position="38"/>
        <end position="189"/>
    </location>
</feature>
<dbReference type="Pfam" id="PF00534">
    <property type="entry name" value="Glycos_transf_1"/>
    <property type="match status" value="1"/>
</dbReference>
<protein>
    <submittedName>
        <fullName evidence="4">Glycosyltransferase involved in cell wall biosynthesis</fullName>
    </submittedName>
</protein>
<comment type="caution">
    <text evidence="4">The sequence shown here is derived from an EMBL/GenBank/DDBJ whole genome shotgun (WGS) entry which is preliminary data.</text>
</comment>
<dbReference type="PANTHER" id="PTHR46401">
    <property type="entry name" value="GLYCOSYLTRANSFERASE WBBK-RELATED"/>
    <property type="match status" value="1"/>
</dbReference>
<keyword evidence="1 4" id="KW-0808">Transferase</keyword>
<evidence type="ECO:0000313" key="4">
    <source>
        <dbReference type="EMBL" id="TDO19023.1"/>
    </source>
</evidence>
<keyword evidence="5" id="KW-1185">Reference proteome</keyword>
<accession>A0A4R6IA01</accession>
<dbReference type="RefSeq" id="WP_133559239.1">
    <property type="nucleotide sequence ID" value="NZ_SNWM01000008.1"/>
</dbReference>
<proteinExistence type="predicted"/>
<organism evidence="4 5">
    <name type="scientific">Pedobacter duraquae</name>
    <dbReference type="NCBI Taxonomy" id="425511"/>
    <lineage>
        <taxon>Bacteria</taxon>
        <taxon>Pseudomonadati</taxon>
        <taxon>Bacteroidota</taxon>
        <taxon>Sphingobacteriia</taxon>
        <taxon>Sphingobacteriales</taxon>
        <taxon>Sphingobacteriaceae</taxon>
        <taxon>Pedobacter</taxon>
    </lineage>
</organism>
<dbReference type="CDD" id="cd03801">
    <property type="entry name" value="GT4_PimA-like"/>
    <property type="match status" value="1"/>
</dbReference>
<evidence type="ECO:0000259" key="3">
    <source>
        <dbReference type="Pfam" id="PF13439"/>
    </source>
</evidence>
<evidence type="ECO:0000313" key="5">
    <source>
        <dbReference type="Proteomes" id="UP000295499"/>
    </source>
</evidence>
<dbReference type="Pfam" id="PF13439">
    <property type="entry name" value="Glyco_transf_4"/>
    <property type="match status" value="1"/>
</dbReference>
<evidence type="ECO:0000256" key="1">
    <source>
        <dbReference type="ARBA" id="ARBA00022679"/>
    </source>
</evidence>
<dbReference type="EMBL" id="SNWM01000008">
    <property type="protein sequence ID" value="TDO19023.1"/>
    <property type="molecule type" value="Genomic_DNA"/>
</dbReference>
<evidence type="ECO:0000259" key="2">
    <source>
        <dbReference type="Pfam" id="PF00534"/>
    </source>
</evidence>
<dbReference type="OrthoDB" id="596635at2"/>
<dbReference type="AlphaFoldDB" id="A0A4R6IA01"/>
<name>A0A4R6IA01_9SPHI</name>
<dbReference type="InterPro" id="IPR028098">
    <property type="entry name" value="Glyco_trans_4-like_N"/>
</dbReference>
<dbReference type="GO" id="GO:0009103">
    <property type="term" value="P:lipopolysaccharide biosynthetic process"/>
    <property type="evidence" value="ECO:0007669"/>
    <property type="project" value="TreeGrafter"/>
</dbReference>
<dbReference type="InterPro" id="IPR001296">
    <property type="entry name" value="Glyco_trans_1"/>
</dbReference>
<dbReference type="Gene3D" id="3.40.50.2000">
    <property type="entry name" value="Glycogen Phosphorylase B"/>
    <property type="match status" value="2"/>
</dbReference>
<dbReference type="Proteomes" id="UP000295499">
    <property type="component" value="Unassembled WGS sequence"/>
</dbReference>
<sequence>MHIGIVSHVSTEQLADYLELSGGEPSGTDGATAPNLLIIELLKCGHSISVFSLTKDLEEGMECVVRGEQLTIYFGAYQKRIRQSALSFFNQERKFIKNKILQVKPEVLHAHWQYEYAWAALDTKIPTIVTCRDSPIKVFLLYKNLYRFIRLLIALIVFRKSTVLTATSAYLVTELKKLGIKKKIHVIPNFEPDWLFEKEMHKADLQSPKIIMINNGFDDRKNVTSGLLAFQLFRNKYPNAELHLFGNGYDIEGAAYAWATSKNLNENVYYRGYMSFVNLMEELSSFTLLVHPSREETFGNILTESMALGVPVIGGINSGSVPWVIGLDQTGGLLVDIEDPKKIFEGMERIVENESKYSDFRVSARRQAFDNFSAHNVVNLYSELYLNPIA</sequence>
<dbReference type="PANTHER" id="PTHR46401:SF2">
    <property type="entry name" value="GLYCOSYLTRANSFERASE WBBK-RELATED"/>
    <property type="match status" value="1"/>
</dbReference>